<feature type="compositionally biased region" description="Basic and acidic residues" evidence="4">
    <location>
        <begin position="286"/>
        <end position="297"/>
    </location>
</feature>
<comment type="subcellular location">
    <subcellularLocation>
        <location evidence="1">Cytoplasm</location>
        <location evidence="1">Cytoskeleton</location>
    </subcellularLocation>
</comment>
<dbReference type="KEGG" id="pti:PHATRDRAFT_47936"/>
<evidence type="ECO:0000259" key="5">
    <source>
        <dbReference type="SMART" id="SM01349"/>
    </source>
</evidence>
<dbReference type="InterPro" id="IPR048491">
    <property type="entry name" value="XMAP215_CLASP_TOG"/>
</dbReference>
<dbReference type="PANTHER" id="PTHR12609">
    <property type="entry name" value="MICROTUBULE ASSOCIATED PROTEIN XMAP215"/>
    <property type="match status" value="1"/>
</dbReference>
<protein>
    <recommendedName>
        <fullName evidence="5">TOG domain-containing protein</fullName>
    </recommendedName>
</protein>
<dbReference type="EMBL" id="CM000617">
    <property type="protein sequence ID" value="EEC46137.1"/>
    <property type="molecule type" value="Genomic_DNA"/>
</dbReference>
<dbReference type="OMA" id="DKMFANV"/>
<dbReference type="GO" id="GO:0061863">
    <property type="term" value="F:microtubule plus end polymerase"/>
    <property type="evidence" value="ECO:0007669"/>
    <property type="project" value="InterPro"/>
</dbReference>
<dbReference type="GO" id="GO:0005856">
    <property type="term" value="C:cytoskeleton"/>
    <property type="evidence" value="ECO:0007669"/>
    <property type="project" value="UniProtKB-SubCell"/>
</dbReference>
<dbReference type="Proteomes" id="UP000000759">
    <property type="component" value="Chromosome 15"/>
</dbReference>
<reference evidence="6 7" key="1">
    <citation type="journal article" date="2008" name="Nature">
        <title>The Phaeodactylum genome reveals the evolutionary history of diatom genomes.</title>
        <authorList>
            <person name="Bowler C."/>
            <person name="Allen A.E."/>
            <person name="Badger J.H."/>
            <person name="Grimwood J."/>
            <person name="Jabbari K."/>
            <person name="Kuo A."/>
            <person name="Maheswari U."/>
            <person name="Martens C."/>
            <person name="Maumus F."/>
            <person name="Otillar R.P."/>
            <person name="Rayko E."/>
            <person name="Salamov A."/>
            <person name="Vandepoele K."/>
            <person name="Beszteri B."/>
            <person name="Gruber A."/>
            <person name="Heijde M."/>
            <person name="Katinka M."/>
            <person name="Mock T."/>
            <person name="Valentin K."/>
            <person name="Verret F."/>
            <person name="Berges J.A."/>
            <person name="Brownlee C."/>
            <person name="Cadoret J.P."/>
            <person name="Chiovitti A."/>
            <person name="Choi C.J."/>
            <person name="Coesel S."/>
            <person name="De Martino A."/>
            <person name="Detter J.C."/>
            <person name="Durkin C."/>
            <person name="Falciatore A."/>
            <person name="Fournet J."/>
            <person name="Haruta M."/>
            <person name="Huysman M.J."/>
            <person name="Jenkins B.D."/>
            <person name="Jiroutova K."/>
            <person name="Jorgensen R.E."/>
            <person name="Joubert Y."/>
            <person name="Kaplan A."/>
            <person name="Kroger N."/>
            <person name="Kroth P.G."/>
            <person name="La Roche J."/>
            <person name="Lindquist E."/>
            <person name="Lommer M."/>
            <person name="Martin-Jezequel V."/>
            <person name="Lopez P.J."/>
            <person name="Lucas S."/>
            <person name="Mangogna M."/>
            <person name="McGinnis K."/>
            <person name="Medlin L.K."/>
            <person name="Montsant A."/>
            <person name="Oudot-Le Secq M.P."/>
            <person name="Napoli C."/>
            <person name="Obornik M."/>
            <person name="Parker M.S."/>
            <person name="Petit J.L."/>
            <person name="Porcel B.M."/>
            <person name="Poulsen N."/>
            <person name="Robison M."/>
            <person name="Rychlewski L."/>
            <person name="Rynearson T.A."/>
            <person name="Schmutz J."/>
            <person name="Shapiro H."/>
            <person name="Siaut M."/>
            <person name="Stanley M."/>
            <person name="Sussman M.R."/>
            <person name="Taylor A.R."/>
            <person name="Vardi A."/>
            <person name="von Dassow P."/>
            <person name="Vyverman W."/>
            <person name="Willis A."/>
            <person name="Wyrwicz L.S."/>
            <person name="Rokhsar D.S."/>
            <person name="Weissenbach J."/>
            <person name="Armbrust E.V."/>
            <person name="Green B.R."/>
            <person name="Van de Peer Y."/>
            <person name="Grigoriev I.V."/>
        </authorList>
    </citation>
    <scope>NUCLEOTIDE SEQUENCE [LARGE SCALE GENOMIC DNA]</scope>
    <source>
        <strain evidence="6 7">CCAP 1055/1</strain>
    </source>
</reference>
<dbReference type="GO" id="GO:0051010">
    <property type="term" value="F:microtubule plus-end binding"/>
    <property type="evidence" value="ECO:0007669"/>
    <property type="project" value="InterPro"/>
</dbReference>
<feature type="compositionally biased region" description="Polar residues" evidence="4">
    <location>
        <begin position="501"/>
        <end position="510"/>
    </location>
</feature>
<name>B7G5E9_PHATC</name>
<evidence type="ECO:0000313" key="6">
    <source>
        <dbReference type="EMBL" id="EEC46137.1"/>
    </source>
</evidence>
<feature type="compositionally biased region" description="Polar residues" evidence="4">
    <location>
        <begin position="302"/>
        <end position="312"/>
    </location>
</feature>
<dbReference type="InterPro" id="IPR045110">
    <property type="entry name" value="XMAP215"/>
</dbReference>
<dbReference type="InterPro" id="IPR011989">
    <property type="entry name" value="ARM-like"/>
</dbReference>
<feature type="region of interest" description="Disordered" evidence="4">
    <location>
        <begin position="1766"/>
        <end position="1834"/>
    </location>
</feature>
<dbReference type="SMART" id="SM01349">
    <property type="entry name" value="TOG"/>
    <property type="match status" value="5"/>
</dbReference>
<dbReference type="HOGENOM" id="CLU_226865_0_0_1"/>
<evidence type="ECO:0000256" key="3">
    <source>
        <dbReference type="ARBA" id="ARBA00023212"/>
    </source>
</evidence>
<feature type="compositionally biased region" description="Polar residues" evidence="4">
    <location>
        <begin position="1793"/>
        <end position="1824"/>
    </location>
</feature>
<feature type="region of interest" description="Disordered" evidence="4">
    <location>
        <begin position="16"/>
        <end position="342"/>
    </location>
</feature>
<dbReference type="Pfam" id="PF21041">
    <property type="entry name" value="XMAP215_CLASP_TOG"/>
    <property type="match status" value="1"/>
</dbReference>
<feature type="region of interest" description="Disordered" evidence="4">
    <location>
        <begin position="2712"/>
        <end position="2781"/>
    </location>
</feature>
<keyword evidence="3" id="KW-0206">Cytoskeleton</keyword>
<dbReference type="GO" id="GO:0030951">
    <property type="term" value="P:establishment or maintenance of microtubule cytoskeleton polarity"/>
    <property type="evidence" value="ECO:0007669"/>
    <property type="project" value="InterPro"/>
</dbReference>
<keyword evidence="2" id="KW-0963">Cytoplasm</keyword>
<feature type="region of interest" description="Disordered" evidence="4">
    <location>
        <begin position="1183"/>
        <end position="1203"/>
    </location>
</feature>
<dbReference type="OrthoDB" id="205662at2759"/>
<feature type="domain" description="TOG" evidence="5">
    <location>
        <begin position="1498"/>
        <end position="1765"/>
    </location>
</feature>
<evidence type="ECO:0000256" key="2">
    <source>
        <dbReference type="ARBA" id="ARBA00022490"/>
    </source>
</evidence>
<feature type="compositionally biased region" description="Basic and acidic residues" evidence="4">
    <location>
        <begin position="1766"/>
        <end position="1790"/>
    </location>
</feature>
<feature type="compositionally biased region" description="Basic and acidic residues" evidence="4">
    <location>
        <begin position="221"/>
        <end position="246"/>
    </location>
</feature>
<feature type="compositionally biased region" description="Basic and acidic residues" evidence="4">
    <location>
        <begin position="31"/>
        <end position="47"/>
    </location>
</feature>
<dbReference type="PaxDb" id="2850-Phatr47936"/>
<feature type="compositionally biased region" description="Low complexity" evidence="4">
    <location>
        <begin position="180"/>
        <end position="189"/>
    </location>
</feature>
<organism evidence="6 7">
    <name type="scientific">Phaeodactylum tricornutum (strain CCAP 1055/1)</name>
    <dbReference type="NCBI Taxonomy" id="556484"/>
    <lineage>
        <taxon>Eukaryota</taxon>
        <taxon>Sar</taxon>
        <taxon>Stramenopiles</taxon>
        <taxon>Ochrophyta</taxon>
        <taxon>Bacillariophyta</taxon>
        <taxon>Bacillariophyceae</taxon>
        <taxon>Bacillariophycidae</taxon>
        <taxon>Naviculales</taxon>
        <taxon>Phaeodactylaceae</taxon>
        <taxon>Phaeodactylum</taxon>
    </lineage>
</organism>
<reference evidence="7" key="2">
    <citation type="submission" date="2008-08" db="EMBL/GenBank/DDBJ databases">
        <authorList>
            <consortium name="Diatom Consortium"/>
            <person name="Grigoriev I."/>
            <person name="Grimwood J."/>
            <person name="Kuo A."/>
            <person name="Otillar R.P."/>
            <person name="Salamov A."/>
            <person name="Detter J.C."/>
            <person name="Lindquist E."/>
            <person name="Shapiro H."/>
            <person name="Lucas S."/>
            <person name="Glavina del Rio T."/>
            <person name="Pitluck S."/>
            <person name="Rokhsar D."/>
            <person name="Bowler C."/>
        </authorList>
    </citation>
    <scope>GENOME REANNOTATION</scope>
    <source>
        <strain evidence="7">CCAP 1055/1</strain>
    </source>
</reference>
<feature type="compositionally biased region" description="Basic and acidic residues" evidence="4">
    <location>
        <begin position="2196"/>
        <end position="2206"/>
    </location>
</feature>
<dbReference type="GO" id="GO:0007051">
    <property type="term" value="P:spindle organization"/>
    <property type="evidence" value="ECO:0007669"/>
    <property type="project" value="InterPro"/>
</dbReference>
<sequence>MDDDDEAALLAELRAISARSATSRFGPESVGDSRDQDRPIIDSKDLATPELPVEIMEGSPGVTTASEKSRRTPPWKRTPKEPAVVVAVPAPPSSPIPDSTHSRSSPTGSAASSSTGSSRYTPWKEVIAHSKEARTSPPTAPTGAATESTVSSPSVPKRRDRGSGSGLSTWKRLTTRRRSSSSQSHSNNNHNDDRTSQNDSTMQQSPVPGERGGAAEDEELLKELRAISEKSDGARRFADSSSHDNGKVGQQDEQEPPTSPTSPTPKRDNVRSRRGFVPPWKRSPRKKLESQSPEKECGVTALETNDSLSSRSGHGPSEAGPYGVPTDALPSTFTGERGGKAEDEDLLAELRAISANTALLPAAAVSIDAQAPSPPKAKATNRERSGGVPPWKRANRKKMEKSAPDESAMVVAPKALNVAEVVAPEVTTGQGGFKSDLPSTFTGERGGTAEDAELLALLRGVSNKGGDRFSEDGPRTFQAASTQSEVAATPSLPTSKDESPESTALVSNRNRAVPPWKGGKSATVLPVASTTEDSVLPEAVPLHFGIQQDDQFMFKGERGGKAEDAELLALLRGVSSKSSGADRFGETSEQSPVPIVAKSRQLNPTTTKESSSVSGRPPVPIDSLPPETSATEDIELSREELPSSIRDKNWKVRCQAYSLLGILVTELSQGKPPSGDIDSDDVLPGLDNLVVEMVQDSNAGALDKGIEFSLVYADYCRGASASGQAGKIVSGMVKKNAFSSRPTTLKLATELTLKLMEVGTEGASSIHAVTEVLLREGLASRKPKISQASASLIFDSACAFGAANLPLASISSLAPKMLSHTNAKVREYGMKIIAEICRALGGKAPLQTVLDGMKKTQLAELDGLLLSQPAPTTPRRKIRNQAALSTGAPRDALASLEDGAKELAAQRFAARPAINIMEALRKTDYSSRLGHVKWSEKVAALEIILVCGGEKPYKLVEPSASANYSPLIGDMRKLLSHTHFAVCSKAMQVLSLLAEGVGERLYASLRPLFSLLLAMSKDKKLTRQVSASLDSFFGNVLTFDHLLDSDDALPECISESKQKNALVRVTGLAFLARCIVRRKEAGPRGSLSPRMAGSVASFCASKLDDSDASVRKATMGVFEALQGLDDPECLKSVSNVVESLKASHSRAYKTLSQGTHKGNSSAASKGCKAATAVKGLIPGPSTCAGNHNSLQNNNPPQSKPSSRLTADVGLVGEFYAPILNDAVEYVASMHIPQWEAEEDEAGVLAGLQSSQWLLRQNAIKALTAYIESGSIPTDPVTIETSTSSMLVVVREHTRSFNETNVNIMKAILELFVAVFEFHADAEHVIVEWAARDATSIAAQKISDRKLGTLCQSVLSSACLVSSPYNVLSSAIESLKGVKSPVAHEEFLKWTKLFCCEFGAPSIGNGITDLIPWILEELNATNPKVKREALLLAGLIHTQLGPSFGALAISMTKKSDVRTQLDKCFAEFVYDTSFEEKQWQKSSFASILSCPDAIVDKKSLVLNVPKTDLFTVLPDDLLSKLGCADGKAAWKKRKEAMDEIDLATRSCVGHFDTSSPKMNEYVELFRKLRDRLSDTQINLKPVAAKLVAVLLSKVDKSSQARLGKIVFATLIHASMNDIKKAMRHTSLEALRSGITISSFEKTGLNDEALEGLVSALVNETEKSVRAGGLPDLLHFLVSVAEKLPNLDKIASSRGQPLGEKYAAVLVECLTSSKSETRAAASLLLEESINNEVIGMDSIRKATELLKPARQRSIIPVISKFGKNLGRAEKENSLDEEGAHRVRAKSTAERPHPQKTAQGKTRQSRNLPNMDSDIIESSENGTSGLHPTTHPLVIGTGKKGRLTSKSIVWPEYPEEAQGSAIFSNLRKAWAAYLPADSVAGLFPPSGIRKQDDSQAGCEILARAIALDSSERGDSVEDQLDFVFRWIAFVLCSKEATVGLQTLLSLVCDIISFLVDRKHELSDSESLLLFPFLIEKASIAKGRFRDAFLEIVAMLRSEAIMPSKRLGSVICVAIIERSVHAKARLLAYQIGSVCVDQVGLAGVGKKGVLATAKALSEETMAENRNAALDLMNAILSRMNGDTNRLVRICGPNLSDKARQHIEERWLKRETSQGPSNTPDRRTRLPLPSSSSHHTSKNQSNVGFYDELPALSLRNTSYQDSFKTNLRSVDADISTEDPFAFSLASRKSPLPLGTSTETTRAVEKPKTNETDTDRVLRAETDSVGAAATLRARLLKIREKGRLPDDGIALNSLEQDIMNDGDASLALEYSNGMLAVKNLFQQNVPVHEDNESLFLCVESLKKFHAALSKQQNSIAGLSPQQLVMLRQFIAKNVNETIEQLTRLIGFAFRCGDPGINSGLSIPLLSVCLATLMAIFRDSALSFSVSQDDLTLLVRETGKALLDSRLAATSDLDSATSSQMVRAINKLAVQAATGAARHTALQSLMTLQKQLSSEGDNAFTGRLSRVVSKLFGRVLKAEVAERAPFSRDRLDMESLICTIDDLLVGNNELEGENSSDQAPKACTEMIEALVVAILESNGGSSLLQELMIELDIYDESSALGTLIAKYDVGRSPDVLTHINNQVVTRSIDFPMDGPVEETESNDVTALVSALGSAAHGPERDVALDALRQYKASQGDGDLKAHLEQVSPAFRAYIEEQLEGHDSSPQKHTSALGAGSMSERLRNLRSRLQATELAVQTVFDEAGSETDASILLPVASPIASPRSSRLAKPSPSKLAKPSAPQVDGGMSSAQTLRERLAATQISRRRGPADDLKGANSGEDASAMATSRAAALRARLEAVKNKQQSK</sequence>
<feature type="compositionally biased region" description="Polar residues" evidence="4">
    <location>
        <begin position="478"/>
        <end position="494"/>
    </location>
</feature>
<feature type="domain" description="TOG" evidence="5">
    <location>
        <begin position="625"/>
        <end position="872"/>
    </location>
</feature>
<feature type="compositionally biased region" description="Basic and acidic residues" evidence="4">
    <location>
        <begin position="465"/>
        <end position="474"/>
    </location>
</feature>
<dbReference type="InterPro" id="IPR034085">
    <property type="entry name" value="TOG"/>
</dbReference>
<dbReference type="SUPFAM" id="SSF48371">
    <property type="entry name" value="ARM repeat"/>
    <property type="match status" value="2"/>
</dbReference>
<feature type="domain" description="TOG" evidence="5">
    <location>
        <begin position="1869"/>
        <end position="2112"/>
    </location>
</feature>
<feature type="compositionally biased region" description="Low complexity" evidence="4">
    <location>
        <begin position="102"/>
        <end position="119"/>
    </location>
</feature>
<feature type="compositionally biased region" description="Polar residues" evidence="4">
    <location>
        <begin position="600"/>
        <end position="614"/>
    </location>
</feature>
<evidence type="ECO:0000256" key="4">
    <source>
        <dbReference type="SAM" id="MobiDB-lite"/>
    </source>
</evidence>
<feature type="region of interest" description="Disordered" evidence="4">
    <location>
        <begin position="2101"/>
        <end position="2137"/>
    </location>
</feature>
<dbReference type="STRING" id="556484.B7G5E9"/>
<evidence type="ECO:0000313" key="7">
    <source>
        <dbReference type="Proteomes" id="UP000000759"/>
    </source>
</evidence>
<feature type="region of interest" description="Disordered" evidence="4">
    <location>
        <begin position="367"/>
        <end position="406"/>
    </location>
</feature>
<dbReference type="RefSeq" id="XP_002182236.1">
    <property type="nucleotide sequence ID" value="XM_002182200.1"/>
</dbReference>
<feature type="region of interest" description="Disordered" evidence="4">
    <location>
        <begin position="428"/>
        <end position="448"/>
    </location>
</feature>
<dbReference type="GO" id="GO:0046785">
    <property type="term" value="P:microtubule polymerization"/>
    <property type="evidence" value="ECO:0007669"/>
    <property type="project" value="InterPro"/>
</dbReference>
<feature type="domain" description="TOG" evidence="5">
    <location>
        <begin position="1228"/>
        <end position="1469"/>
    </location>
</feature>
<dbReference type="eggNOG" id="KOG1820">
    <property type="taxonomic scope" value="Eukaryota"/>
</dbReference>
<dbReference type="InParanoid" id="B7G5E9"/>
<keyword evidence="7" id="KW-1185">Reference proteome</keyword>
<gene>
    <name evidence="6" type="ORF">PHATRDRAFT_47936</name>
</gene>
<feature type="region of interest" description="Disordered" evidence="4">
    <location>
        <begin position="2186"/>
        <end position="2206"/>
    </location>
</feature>
<dbReference type="Gene3D" id="1.25.10.10">
    <property type="entry name" value="Leucine-rich Repeat Variant"/>
    <property type="match status" value="5"/>
</dbReference>
<dbReference type="GeneID" id="7203187"/>
<evidence type="ECO:0000256" key="1">
    <source>
        <dbReference type="ARBA" id="ARBA00004245"/>
    </source>
</evidence>
<dbReference type="InterPro" id="IPR016024">
    <property type="entry name" value="ARM-type_fold"/>
</dbReference>
<accession>B7G5E9</accession>
<feature type="region of interest" description="Disordered" evidence="4">
    <location>
        <begin position="463"/>
        <end position="521"/>
    </location>
</feature>
<feature type="domain" description="TOG" evidence="5">
    <location>
        <begin position="909"/>
        <end position="1162"/>
    </location>
</feature>
<proteinExistence type="predicted"/>
<feature type="compositionally biased region" description="Low complexity" evidence="4">
    <location>
        <begin position="2719"/>
        <end position="2733"/>
    </location>
</feature>
<feature type="region of interest" description="Disordered" evidence="4">
    <location>
        <begin position="577"/>
        <end position="638"/>
    </location>
</feature>
<feature type="compositionally biased region" description="Polar residues" evidence="4">
    <location>
        <begin position="197"/>
        <end position="206"/>
    </location>
</feature>